<name>X1I4R2_9ZZZZ</name>
<dbReference type="GO" id="GO:0003954">
    <property type="term" value="F:NADH dehydrogenase activity"/>
    <property type="evidence" value="ECO:0007669"/>
    <property type="project" value="TreeGrafter"/>
</dbReference>
<sequence>CILYDEGITQHITGSDNVKLLANLVLLTGHIGKPGTGVNPMRGQISGEGSGDMGCVNVFYPGFKRVNKETAEHFQRLWGVENLPSKPGKTFMDIINTCKVIYTVGVNPMISAPDSNNVRKSLEELDFLVVEDIFMTETAELADVVLPAATWVEREGTHTGIDRRVYKINKIVEPPGQAKPDWWITMNIAKQMGFSDKFNYNSSKDIFEEIRTCIPQYAGISYERLEKTTGGIHWPCPSEDHPGTPTMFTEKFNTPDGKGHFQPVEYKPSAEPSDREYPFILTTGRV</sequence>
<dbReference type="InterPro" id="IPR006655">
    <property type="entry name" value="Mopterin_OxRdtase_prok_CS"/>
</dbReference>
<dbReference type="InterPro" id="IPR006656">
    <property type="entry name" value="Mopterin_OxRdtase"/>
</dbReference>
<proteinExistence type="predicted"/>
<dbReference type="SUPFAM" id="SSF53706">
    <property type="entry name" value="Formate dehydrogenase/DMSO reductase, domains 1-3"/>
    <property type="match status" value="1"/>
</dbReference>
<dbReference type="AlphaFoldDB" id="X1I4R2"/>
<dbReference type="PANTHER" id="PTHR43105:SF14">
    <property type="entry name" value="FORMATE DEHYDROGENASE H"/>
    <property type="match status" value="1"/>
</dbReference>
<dbReference type="InterPro" id="IPR050123">
    <property type="entry name" value="Prok_molybdopt-oxidoreductase"/>
</dbReference>
<dbReference type="GO" id="GO:0046872">
    <property type="term" value="F:metal ion binding"/>
    <property type="evidence" value="ECO:0007669"/>
    <property type="project" value="UniProtKB-KW"/>
</dbReference>
<evidence type="ECO:0000256" key="1">
    <source>
        <dbReference type="ARBA" id="ARBA00022723"/>
    </source>
</evidence>
<keyword evidence="1" id="KW-0479">Metal-binding</keyword>
<dbReference type="Pfam" id="PF00384">
    <property type="entry name" value="Molybdopterin"/>
    <property type="match status" value="1"/>
</dbReference>
<dbReference type="GO" id="GO:0016020">
    <property type="term" value="C:membrane"/>
    <property type="evidence" value="ECO:0007669"/>
    <property type="project" value="TreeGrafter"/>
</dbReference>
<feature type="domain" description="Molybdopterin oxidoreductase" evidence="3">
    <location>
        <begin position="4"/>
        <end position="190"/>
    </location>
</feature>
<feature type="non-terminal residue" evidence="4">
    <location>
        <position position="286"/>
    </location>
</feature>
<feature type="non-terminal residue" evidence="4">
    <location>
        <position position="1"/>
    </location>
</feature>
<evidence type="ECO:0000256" key="2">
    <source>
        <dbReference type="ARBA" id="ARBA00023002"/>
    </source>
</evidence>
<dbReference type="PROSITE" id="PS00490">
    <property type="entry name" value="MOLYBDOPTERIN_PROK_2"/>
    <property type="match status" value="1"/>
</dbReference>
<accession>X1I4R2</accession>
<dbReference type="Gene3D" id="3.40.50.740">
    <property type="match status" value="1"/>
</dbReference>
<gene>
    <name evidence="4" type="ORF">S03H2_33227</name>
</gene>
<dbReference type="EMBL" id="BARU01020216">
    <property type="protein sequence ID" value="GAH61069.1"/>
    <property type="molecule type" value="Genomic_DNA"/>
</dbReference>
<keyword evidence="2" id="KW-0560">Oxidoreductase</keyword>
<evidence type="ECO:0000313" key="4">
    <source>
        <dbReference type="EMBL" id="GAH61069.1"/>
    </source>
</evidence>
<comment type="caution">
    <text evidence="4">The sequence shown here is derived from an EMBL/GenBank/DDBJ whole genome shotgun (WGS) entry which is preliminary data.</text>
</comment>
<dbReference type="PANTHER" id="PTHR43105">
    <property type="entry name" value="RESPIRATORY NITRATE REDUCTASE"/>
    <property type="match status" value="1"/>
</dbReference>
<dbReference type="GO" id="GO:0022904">
    <property type="term" value="P:respiratory electron transport chain"/>
    <property type="evidence" value="ECO:0007669"/>
    <property type="project" value="TreeGrafter"/>
</dbReference>
<reference evidence="4" key="1">
    <citation type="journal article" date="2014" name="Front. Microbiol.">
        <title>High frequency of phylogenetically diverse reductive dehalogenase-homologous genes in deep subseafloor sedimentary metagenomes.</title>
        <authorList>
            <person name="Kawai M."/>
            <person name="Futagami T."/>
            <person name="Toyoda A."/>
            <person name="Takaki Y."/>
            <person name="Nishi S."/>
            <person name="Hori S."/>
            <person name="Arai W."/>
            <person name="Tsubouchi T."/>
            <person name="Morono Y."/>
            <person name="Uchiyama I."/>
            <person name="Ito T."/>
            <person name="Fujiyama A."/>
            <person name="Inagaki F."/>
            <person name="Takami H."/>
        </authorList>
    </citation>
    <scope>NUCLEOTIDE SEQUENCE</scope>
    <source>
        <strain evidence="4">Expedition CK06-06</strain>
    </source>
</reference>
<organism evidence="4">
    <name type="scientific">marine sediment metagenome</name>
    <dbReference type="NCBI Taxonomy" id="412755"/>
    <lineage>
        <taxon>unclassified sequences</taxon>
        <taxon>metagenomes</taxon>
        <taxon>ecological metagenomes</taxon>
    </lineage>
</organism>
<evidence type="ECO:0000259" key="3">
    <source>
        <dbReference type="Pfam" id="PF00384"/>
    </source>
</evidence>
<protein>
    <recommendedName>
        <fullName evidence="3">Molybdopterin oxidoreductase domain-containing protein</fullName>
    </recommendedName>
</protein>